<evidence type="ECO:0000256" key="2">
    <source>
        <dbReference type="ARBA" id="ARBA00034247"/>
    </source>
</evidence>
<dbReference type="InterPro" id="IPR029787">
    <property type="entry name" value="Nucleotide_cyclase"/>
</dbReference>
<dbReference type="SUPFAM" id="SSF55073">
    <property type="entry name" value="Nucleotide cyclase"/>
    <property type="match status" value="1"/>
</dbReference>
<evidence type="ECO:0000256" key="3">
    <source>
        <dbReference type="SAM" id="Phobius"/>
    </source>
</evidence>
<accession>A0ABT3ZAE0</accession>
<sequence>MAAAFLLLFLHDRKRTAALHFSGAFFCATVGYTQILLIDGDLRRASVLVTMLTAFGSYVLLLKGMSRLHKRPFPLLLFLLPCVVAVGFFAASKSDPAVLGLRIAGVYGFMVVVDIMCGVIAWRSAAHHIDRVIAVIFLCQAAVISLLVGQLLMPGAEKLNMATFGASHFAITMRTANALFGIALGIGLFVRFGVIEVERLTRLAGTDPLTGLLNRRAFETAAQTLRSVSEPLPTGLIVCDIDHFKRINDNYGHEVGDRTLMAFAKLLVEEAPDTAICTRLGGEEFCVLLTGATAEMTQLVATRLRVAIEQMQLGVETGQLTLTASFGWCELAPADDLRAAMANADAAVYQAKNDGRNLVRMAG</sequence>
<feature type="transmembrane region" description="Helical" evidence="3">
    <location>
        <begin position="132"/>
        <end position="153"/>
    </location>
</feature>
<keyword evidence="3" id="KW-0472">Membrane</keyword>
<evidence type="ECO:0000256" key="1">
    <source>
        <dbReference type="ARBA" id="ARBA00012528"/>
    </source>
</evidence>
<feature type="domain" description="GGDEF" evidence="4">
    <location>
        <begin position="232"/>
        <end position="363"/>
    </location>
</feature>
<evidence type="ECO:0000313" key="5">
    <source>
        <dbReference type="EMBL" id="MCY0148752.1"/>
    </source>
</evidence>
<reference evidence="5" key="1">
    <citation type="submission" date="2022-10" db="EMBL/GenBank/DDBJ databases">
        <title>Hoeflea sp. G2-23, isolated from marine algae.</title>
        <authorList>
            <person name="Kristyanto S."/>
            <person name="Kim J.M."/>
            <person name="Jeon C.O."/>
        </authorList>
    </citation>
    <scope>NUCLEOTIDE SEQUENCE</scope>
    <source>
        <strain evidence="5">G2-23</strain>
    </source>
</reference>
<comment type="caution">
    <text evidence="5">The sequence shown here is derived from an EMBL/GenBank/DDBJ whole genome shotgun (WGS) entry which is preliminary data.</text>
</comment>
<dbReference type="Pfam" id="PF00990">
    <property type="entry name" value="GGDEF"/>
    <property type="match status" value="1"/>
</dbReference>
<feature type="transmembrane region" description="Helical" evidence="3">
    <location>
        <begin position="42"/>
        <end position="61"/>
    </location>
</feature>
<dbReference type="PANTHER" id="PTHR45138:SF9">
    <property type="entry name" value="DIGUANYLATE CYCLASE DGCM-RELATED"/>
    <property type="match status" value="1"/>
</dbReference>
<feature type="transmembrane region" description="Helical" evidence="3">
    <location>
        <begin position="97"/>
        <end position="120"/>
    </location>
</feature>
<dbReference type="SMART" id="SM00267">
    <property type="entry name" value="GGDEF"/>
    <property type="match status" value="1"/>
</dbReference>
<keyword evidence="6" id="KW-1185">Reference proteome</keyword>
<dbReference type="EMBL" id="JAOVZR010000001">
    <property type="protein sequence ID" value="MCY0148752.1"/>
    <property type="molecule type" value="Genomic_DNA"/>
</dbReference>
<dbReference type="InterPro" id="IPR000160">
    <property type="entry name" value="GGDEF_dom"/>
</dbReference>
<evidence type="ECO:0000259" key="4">
    <source>
        <dbReference type="PROSITE" id="PS50887"/>
    </source>
</evidence>
<dbReference type="Gene3D" id="3.30.70.270">
    <property type="match status" value="1"/>
</dbReference>
<gene>
    <name evidence="5" type="ORF">OEG84_13860</name>
</gene>
<dbReference type="PROSITE" id="PS50887">
    <property type="entry name" value="GGDEF"/>
    <property type="match status" value="1"/>
</dbReference>
<comment type="catalytic activity">
    <reaction evidence="2">
        <text>2 GTP = 3',3'-c-di-GMP + 2 diphosphate</text>
        <dbReference type="Rhea" id="RHEA:24898"/>
        <dbReference type="ChEBI" id="CHEBI:33019"/>
        <dbReference type="ChEBI" id="CHEBI:37565"/>
        <dbReference type="ChEBI" id="CHEBI:58805"/>
        <dbReference type="EC" id="2.7.7.65"/>
    </reaction>
</comment>
<keyword evidence="3" id="KW-1133">Transmembrane helix</keyword>
<name>A0ABT3ZAE0_9HYPH</name>
<dbReference type="InterPro" id="IPR050469">
    <property type="entry name" value="Diguanylate_Cyclase"/>
</dbReference>
<dbReference type="EC" id="2.7.7.65" evidence="1"/>
<dbReference type="InterPro" id="IPR043128">
    <property type="entry name" value="Rev_trsase/Diguanyl_cyclase"/>
</dbReference>
<dbReference type="Proteomes" id="UP001073227">
    <property type="component" value="Unassembled WGS sequence"/>
</dbReference>
<proteinExistence type="predicted"/>
<keyword evidence="3" id="KW-0812">Transmembrane</keyword>
<dbReference type="CDD" id="cd01949">
    <property type="entry name" value="GGDEF"/>
    <property type="match status" value="1"/>
</dbReference>
<protein>
    <recommendedName>
        <fullName evidence="1">diguanylate cyclase</fullName>
        <ecNumber evidence="1">2.7.7.65</ecNumber>
    </recommendedName>
</protein>
<dbReference type="PANTHER" id="PTHR45138">
    <property type="entry name" value="REGULATORY COMPONENTS OF SENSORY TRANSDUCTION SYSTEM"/>
    <property type="match status" value="1"/>
</dbReference>
<evidence type="ECO:0000313" key="6">
    <source>
        <dbReference type="Proteomes" id="UP001073227"/>
    </source>
</evidence>
<organism evidence="5 6">
    <name type="scientific">Hoeflea algicola</name>
    <dbReference type="NCBI Taxonomy" id="2983763"/>
    <lineage>
        <taxon>Bacteria</taxon>
        <taxon>Pseudomonadati</taxon>
        <taxon>Pseudomonadota</taxon>
        <taxon>Alphaproteobacteria</taxon>
        <taxon>Hyphomicrobiales</taxon>
        <taxon>Rhizobiaceae</taxon>
        <taxon>Hoeflea</taxon>
    </lineage>
</organism>
<feature type="transmembrane region" description="Helical" evidence="3">
    <location>
        <begin position="173"/>
        <end position="194"/>
    </location>
</feature>
<dbReference type="NCBIfam" id="TIGR00254">
    <property type="entry name" value="GGDEF"/>
    <property type="match status" value="1"/>
</dbReference>
<feature type="transmembrane region" description="Helical" evidence="3">
    <location>
        <begin position="73"/>
        <end position="91"/>
    </location>
</feature>
<dbReference type="RefSeq" id="WP_267654287.1">
    <property type="nucleotide sequence ID" value="NZ_JAOVZR010000001.1"/>
</dbReference>